<keyword evidence="1" id="KW-1133">Transmembrane helix</keyword>
<evidence type="ECO:0000313" key="3">
    <source>
        <dbReference type="Proteomes" id="UP000290809"/>
    </source>
</evidence>
<sequence length="140" mass="16640">MYQIILFTKYSTNMINYWFQPFCCMIAGFLILTSYINCMDSNDDPSDISADKRFLLALPTPKRLSQPSYTFNRYRRPMYGYGYRPDYIDSDEDLFNEDKRFLLGLPPKVEYKRFLLGLPPSHRQHKRFILGLPAPTRFHS</sequence>
<keyword evidence="3" id="KW-1185">Reference proteome</keyword>
<name>A0A430Q1E0_SCHBO</name>
<dbReference type="EMBL" id="QMKO01003331">
    <property type="protein sequence ID" value="RTG81496.1"/>
    <property type="molecule type" value="Genomic_DNA"/>
</dbReference>
<evidence type="ECO:0000313" key="2">
    <source>
        <dbReference type="EMBL" id="RTG81496.1"/>
    </source>
</evidence>
<keyword evidence="1" id="KW-0472">Membrane</keyword>
<evidence type="ECO:0000256" key="1">
    <source>
        <dbReference type="SAM" id="Phobius"/>
    </source>
</evidence>
<comment type="caution">
    <text evidence="2">The sequence shown here is derived from an EMBL/GenBank/DDBJ whole genome shotgun (WGS) entry which is preliminary data.</text>
</comment>
<dbReference type="Proteomes" id="UP000290809">
    <property type="component" value="Unassembled WGS sequence"/>
</dbReference>
<proteinExistence type="predicted"/>
<organism evidence="2 3">
    <name type="scientific">Schistosoma bovis</name>
    <name type="common">Blood fluke</name>
    <dbReference type="NCBI Taxonomy" id="6184"/>
    <lineage>
        <taxon>Eukaryota</taxon>
        <taxon>Metazoa</taxon>
        <taxon>Spiralia</taxon>
        <taxon>Lophotrochozoa</taxon>
        <taxon>Platyhelminthes</taxon>
        <taxon>Trematoda</taxon>
        <taxon>Digenea</taxon>
        <taxon>Strigeidida</taxon>
        <taxon>Schistosomatoidea</taxon>
        <taxon>Schistosomatidae</taxon>
        <taxon>Schistosoma</taxon>
    </lineage>
</organism>
<gene>
    <name evidence="2" type="ORF">DC041_0005024</name>
</gene>
<accession>A0A430Q1E0</accession>
<protein>
    <submittedName>
        <fullName evidence="2">Uncharacterized protein</fullName>
    </submittedName>
</protein>
<reference evidence="2 3" key="1">
    <citation type="journal article" date="2019" name="PLoS Pathog.">
        <title>Genome sequence of the bovine parasite Schistosoma bovis Tanzania.</title>
        <authorList>
            <person name="Oey H."/>
            <person name="Zakrzewski M."/>
            <person name="Gobert G."/>
            <person name="Gravermann K."/>
            <person name="Stoye J."/>
            <person name="Jones M."/>
            <person name="Mcmanus D."/>
            <person name="Krause L."/>
        </authorList>
    </citation>
    <scope>NUCLEOTIDE SEQUENCE [LARGE SCALE GENOMIC DNA]</scope>
    <source>
        <strain evidence="2 3">TAN1997</strain>
    </source>
</reference>
<feature type="transmembrane region" description="Helical" evidence="1">
    <location>
        <begin position="17"/>
        <end position="36"/>
    </location>
</feature>
<keyword evidence="1" id="KW-0812">Transmembrane</keyword>
<dbReference type="AlphaFoldDB" id="A0A430Q1E0"/>